<dbReference type="Proteomes" id="UP001597114">
    <property type="component" value="Unassembled WGS sequence"/>
</dbReference>
<organism evidence="1 2">
    <name type="scientific">Pseudonocardia yunnanensis</name>
    <dbReference type="NCBI Taxonomy" id="58107"/>
    <lineage>
        <taxon>Bacteria</taxon>
        <taxon>Bacillati</taxon>
        <taxon>Actinomycetota</taxon>
        <taxon>Actinomycetes</taxon>
        <taxon>Pseudonocardiales</taxon>
        <taxon>Pseudonocardiaceae</taxon>
        <taxon>Pseudonocardia</taxon>
    </lineage>
</organism>
<dbReference type="EMBL" id="JBHUCO010000009">
    <property type="protein sequence ID" value="MFD1517489.1"/>
    <property type="molecule type" value="Genomic_DNA"/>
</dbReference>
<gene>
    <name evidence="1" type="ORF">ACFSJD_08325</name>
</gene>
<name>A0ABW4EPG4_9PSEU</name>
<proteinExistence type="predicted"/>
<accession>A0ABW4EPG4</accession>
<comment type="caution">
    <text evidence="1">The sequence shown here is derived from an EMBL/GenBank/DDBJ whole genome shotgun (WGS) entry which is preliminary data.</text>
</comment>
<evidence type="ECO:0000313" key="1">
    <source>
        <dbReference type="EMBL" id="MFD1517489.1"/>
    </source>
</evidence>
<protein>
    <submittedName>
        <fullName evidence="1">Uncharacterized protein</fullName>
    </submittedName>
</protein>
<keyword evidence="2" id="KW-1185">Reference proteome</keyword>
<dbReference type="RefSeq" id="WP_344721018.1">
    <property type="nucleotide sequence ID" value="NZ_BAAAUS010000007.1"/>
</dbReference>
<sequence>MSGGLSSTEVDAARRRFEQDQDDAEYVEFTYAMERIGGGRRWRRQRRRLLRTRGLELGEPPLS</sequence>
<reference evidence="2" key="1">
    <citation type="journal article" date="2019" name="Int. J. Syst. Evol. Microbiol.">
        <title>The Global Catalogue of Microorganisms (GCM) 10K type strain sequencing project: providing services to taxonomists for standard genome sequencing and annotation.</title>
        <authorList>
            <consortium name="The Broad Institute Genomics Platform"/>
            <consortium name="The Broad Institute Genome Sequencing Center for Infectious Disease"/>
            <person name="Wu L."/>
            <person name="Ma J."/>
        </authorList>
    </citation>
    <scope>NUCLEOTIDE SEQUENCE [LARGE SCALE GENOMIC DNA]</scope>
    <source>
        <strain evidence="2">CCM 7043</strain>
    </source>
</reference>
<evidence type="ECO:0000313" key="2">
    <source>
        <dbReference type="Proteomes" id="UP001597114"/>
    </source>
</evidence>